<evidence type="ECO:0000313" key="1">
    <source>
        <dbReference type="EMBL" id="PCS19594.1"/>
    </source>
</evidence>
<evidence type="ECO:0000313" key="2">
    <source>
        <dbReference type="Proteomes" id="UP000218711"/>
    </source>
</evidence>
<accession>A0A2A5SUL6</accession>
<organism evidence="1 2">
    <name type="scientific">Lactococcus cremoris subsp. tructae</name>
    <dbReference type="NCBI Taxonomy" id="542833"/>
    <lineage>
        <taxon>Bacteria</taxon>
        <taxon>Bacillati</taxon>
        <taxon>Bacillota</taxon>
        <taxon>Bacilli</taxon>
        <taxon>Lactobacillales</taxon>
        <taxon>Streptococcaceae</taxon>
        <taxon>Lactococcus</taxon>
    </lineage>
</organism>
<dbReference type="EMBL" id="JXKC01000003">
    <property type="protein sequence ID" value="PCS19594.1"/>
    <property type="molecule type" value="Genomic_DNA"/>
</dbReference>
<dbReference type="InterPro" id="IPR036388">
    <property type="entry name" value="WH-like_DNA-bd_sf"/>
</dbReference>
<dbReference type="AlphaFoldDB" id="A0A2A5SUL6"/>
<comment type="caution">
    <text evidence="1">The sequence shown here is derived from an EMBL/GenBank/DDBJ whole genome shotgun (WGS) entry which is preliminary data.</text>
</comment>
<protein>
    <submittedName>
        <fullName evidence="1">Uncharacterized protein</fullName>
    </submittedName>
</protein>
<dbReference type="Proteomes" id="UP000218711">
    <property type="component" value="Unassembled WGS sequence"/>
</dbReference>
<gene>
    <name evidence="1" type="ORF">RU92_GL001925</name>
</gene>
<name>A0A2A5SUL6_LACLC</name>
<dbReference type="Gene3D" id="1.10.10.10">
    <property type="entry name" value="Winged helix-like DNA-binding domain superfamily/Winged helix DNA-binding domain"/>
    <property type="match status" value="1"/>
</dbReference>
<reference evidence="1 2" key="1">
    <citation type="submission" date="2014-12" db="EMBL/GenBank/DDBJ databases">
        <title>Draft genome sequences of 10 type strains of Lactococcus.</title>
        <authorList>
            <person name="Sun Z."/>
            <person name="Zhong Z."/>
            <person name="Liu W."/>
            <person name="Zhang W."/>
            <person name="Zhang H."/>
        </authorList>
    </citation>
    <scope>NUCLEOTIDE SEQUENCE [LARGE SCALE GENOMIC DNA]</scope>
    <source>
        <strain evidence="1 2">DSM 21502</strain>
    </source>
</reference>
<proteinExistence type="predicted"/>
<dbReference type="SUPFAM" id="SSF64496">
    <property type="entry name" value="DNA-binding domain of intron-encoded endonucleases"/>
    <property type="match status" value="1"/>
</dbReference>
<sequence length="53" mass="6037">MIAVYKNSVEAEREGGFQSNAIRQVLNGRAKSHKGFTFVRISVDEYLKYIGEE</sequence>